<comment type="caution">
    <text evidence="3">The sequence shown here is derived from an EMBL/GenBank/DDBJ whole genome shotgun (WGS) entry which is preliminary data.</text>
</comment>
<sequence length="302" mass="33316">MKKLIRTLLCLIAAIGFISVSACSSELPGAKLEPIEADTNTTVTFGKIQVPISSKWEESDDNDSTYVMNRYVIDKDQSIRIVLSRDKFALNEKPTTYEALKTQAENSLSGATSLKTEEAKVDGEIAVKATFTSTGYDDKEINDNAYYFTVNTTLYSIDFVKAVPASVDIQSLIDKILPKVKIEKTVQIVPVNIEITDHNEGSEYYYFNVVVKNPATSDIKVERVGVELLDKDNNVVDSTYAFSSPGITIAPDKTGAFECKAKYSQNVSKVRVTHYSIPGDNGPNSFEEVPLEHPKTLDMPAV</sequence>
<name>A0A430FRV2_9BIFI</name>
<keyword evidence="2" id="KW-0732">Signal</keyword>
<reference evidence="3 4" key="1">
    <citation type="submission" date="2018-09" db="EMBL/GenBank/DDBJ databases">
        <title>Characterization of the phylogenetic diversity of five novel species belonging to the genus Bifidobacterium.</title>
        <authorList>
            <person name="Lugli G.A."/>
            <person name="Duranti S."/>
            <person name="Milani C."/>
        </authorList>
    </citation>
    <scope>NUCLEOTIDE SEQUENCE [LARGE SCALE GENOMIC DNA]</scope>
    <source>
        <strain evidence="3 4">2036B</strain>
    </source>
</reference>
<dbReference type="RefSeq" id="WP_125962796.1">
    <property type="nucleotide sequence ID" value="NZ_QXGM01000001.1"/>
</dbReference>
<evidence type="ECO:0000256" key="2">
    <source>
        <dbReference type="SAM" id="SignalP"/>
    </source>
</evidence>
<keyword evidence="4" id="KW-1185">Reference proteome</keyword>
<dbReference type="Proteomes" id="UP000287609">
    <property type="component" value="Unassembled WGS sequence"/>
</dbReference>
<proteinExistence type="predicted"/>
<feature type="chain" id="PRO_5019206007" description="Lipoprotein" evidence="2">
    <location>
        <begin position="23"/>
        <end position="302"/>
    </location>
</feature>
<dbReference type="EMBL" id="QXGM01000001">
    <property type="protein sequence ID" value="RSX55573.1"/>
    <property type="molecule type" value="Genomic_DNA"/>
</dbReference>
<evidence type="ECO:0008006" key="5">
    <source>
        <dbReference type="Google" id="ProtNLM"/>
    </source>
</evidence>
<dbReference type="AlphaFoldDB" id="A0A430FRV2"/>
<organism evidence="3 4">
    <name type="scientific">Bifidobacterium dolichotidis</name>
    <dbReference type="NCBI Taxonomy" id="2306976"/>
    <lineage>
        <taxon>Bacteria</taxon>
        <taxon>Bacillati</taxon>
        <taxon>Actinomycetota</taxon>
        <taxon>Actinomycetes</taxon>
        <taxon>Bifidobacteriales</taxon>
        <taxon>Bifidobacteriaceae</taxon>
        <taxon>Bifidobacterium</taxon>
    </lineage>
</organism>
<evidence type="ECO:0000256" key="1">
    <source>
        <dbReference type="SAM" id="MobiDB-lite"/>
    </source>
</evidence>
<protein>
    <recommendedName>
        <fullName evidence="5">Lipoprotein</fullName>
    </recommendedName>
</protein>
<accession>A0A430FRV2</accession>
<evidence type="ECO:0000313" key="3">
    <source>
        <dbReference type="EMBL" id="RSX55573.1"/>
    </source>
</evidence>
<dbReference type="PROSITE" id="PS51257">
    <property type="entry name" value="PROKAR_LIPOPROTEIN"/>
    <property type="match status" value="1"/>
</dbReference>
<feature type="region of interest" description="Disordered" evidence="1">
    <location>
        <begin position="279"/>
        <end position="302"/>
    </location>
</feature>
<gene>
    <name evidence="3" type="ORF">D2E26_0136</name>
</gene>
<feature type="signal peptide" evidence="2">
    <location>
        <begin position="1"/>
        <end position="22"/>
    </location>
</feature>
<evidence type="ECO:0000313" key="4">
    <source>
        <dbReference type="Proteomes" id="UP000287609"/>
    </source>
</evidence>